<dbReference type="PANTHER" id="PTHR33048:SF47">
    <property type="entry name" value="INTEGRAL MEMBRANE PROTEIN-RELATED"/>
    <property type="match status" value="1"/>
</dbReference>
<comment type="subcellular location">
    <subcellularLocation>
        <location evidence="1">Membrane</location>
        <topology evidence="1">Multi-pass membrane protein</topology>
    </subcellularLocation>
</comment>
<comment type="caution">
    <text evidence="9">The sequence shown here is derived from an EMBL/GenBank/DDBJ whole genome shotgun (WGS) entry which is preliminary data.</text>
</comment>
<dbReference type="Proteomes" id="UP001201980">
    <property type="component" value="Unassembled WGS sequence"/>
</dbReference>
<evidence type="ECO:0000256" key="3">
    <source>
        <dbReference type="ARBA" id="ARBA00022989"/>
    </source>
</evidence>
<organism evidence="9 10">
    <name type="scientific">Zalerion maritima</name>
    <dbReference type="NCBI Taxonomy" id="339359"/>
    <lineage>
        <taxon>Eukaryota</taxon>
        <taxon>Fungi</taxon>
        <taxon>Dikarya</taxon>
        <taxon>Ascomycota</taxon>
        <taxon>Pezizomycotina</taxon>
        <taxon>Sordariomycetes</taxon>
        <taxon>Lulworthiomycetidae</taxon>
        <taxon>Lulworthiales</taxon>
        <taxon>Lulworthiaceae</taxon>
        <taxon>Zalerion</taxon>
    </lineage>
</organism>
<dbReference type="PANTHER" id="PTHR33048">
    <property type="entry name" value="PTH11-LIKE INTEGRAL MEMBRANE PROTEIN (AFU_ORTHOLOGUE AFUA_5G11245)"/>
    <property type="match status" value="1"/>
</dbReference>
<feature type="transmembrane region" description="Helical" evidence="7">
    <location>
        <begin position="245"/>
        <end position="267"/>
    </location>
</feature>
<dbReference type="InterPro" id="IPR052337">
    <property type="entry name" value="SAT4-like"/>
</dbReference>
<evidence type="ECO:0000256" key="1">
    <source>
        <dbReference type="ARBA" id="ARBA00004141"/>
    </source>
</evidence>
<dbReference type="EMBL" id="JAKWBI020000496">
    <property type="protein sequence ID" value="KAJ2894440.1"/>
    <property type="molecule type" value="Genomic_DNA"/>
</dbReference>
<evidence type="ECO:0000256" key="7">
    <source>
        <dbReference type="SAM" id="Phobius"/>
    </source>
</evidence>
<keyword evidence="2 7" id="KW-0812">Transmembrane</keyword>
<feature type="transmembrane region" description="Helical" evidence="7">
    <location>
        <begin position="97"/>
        <end position="116"/>
    </location>
</feature>
<reference evidence="9" key="1">
    <citation type="submission" date="2022-07" db="EMBL/GenBank/DDBJ databases">
        <title>Draft genome sequence of Zalerion maritima ATCC 34329, a (micro)plastics degrading marine fungus.</title>
        <authorList>
            <person name="Paco A."/>
            <person name="Goncalves M.F.M."/>
            <person name="Rocha-Santos T.A.P."/>
            <person name="Alves A."/>
        </authorList>
    </citation>
    <scope>NUCLEOTIDE SEQUENCE</scope>
    <source>
        <strain evidence="9">ATCC 34329</strain>
    </source>
</reference>
<keyword evidence="4 7" id="KW-0472">Membrane</keyword>
<keyword evidence="10" id="KW-1185">Reference proteome</keyword>
<evidence type="ECO:0000313" key="10">
    <source>
        <dbReference type="Proteomes" id="UP001201980"/>
    </source>
</evidence>
<evidence type="ECO:0000256" key="2">
    <source>
        <dbReference type="ARBA" id="ARBA00022692"/>
    </source>
</evidence>
<feature type="transmembrane region" description="Helical" evidence="7">
    <location>
        <begin position="6"/>
        <end position="30"/>
    </location>
</feature>
<feature type="transmembrane region" description="Helical" evidence="7">
    <location>
        <begin position="42"/>
        <end position="60"/>
    </location>
</feature>
<dbReference type="InterPro" id="IPR049326">
    <property type="entry name" value="Rhodopsin_dom_fungi"/>
</dbReference>
<evidence type="ECO:0000256" key="5">
    <source>
        <dbReference type="ARBA" id="ARBA00038359"/>
    </source>
</evidence>
<proteinExistence type="inferred from homology"/>
<name>A0AAD5WP27_9PEZI</name>
<protein>
    <recommendedName>
        <fullName evidence="8">Rhodopsin domain-containing protein</fullName>
    </recommendedName>
</protein>
<evidence type="ECO:0000259" key="8">
    <source>
        <dbReference type="Pfam" id="PF20684"/>
    </source>
</evidence>
<feature type="transmembrane region" description="Helical" evidence="7">
    <location>
        <begin position="173"/>
        <end position="196"/>
    </location>
</feature>
<gene>
    <name evidence="9" type="ORF">MKZ38_007543</name>
</gene>
<sequence>MPNLSAESFLIFNVALMVVVTLVVSTRIYIRVIKDGRRAPADALLVLALLCFIAVGGIHIKMARIFANKPANPPGPPPPGPPPPTPKILKDLFTSGALLYTSLMYSTKLAVALFHIQLTEGFPRFQKVAKITMWFILICWPATYILYFTACPLEDRWDKVPNRCPLPSHSIDFWALFASHILTDLILFIIPFPVLIKIQELKLRLIVLGVYAIGIGSITITIVRTVLIFIAKNMMRNMVLSTLEMMTHVIVATIPGISGVFIHKYIAKSSAKRSPTRRTRGSTGQQSESRNTKKFAVNVSIAKLEPDVELDEGISRNGSTEQLHHGGG</sequence>
<comment type="similarity">
    <text evidence="5">Belongs to the SAT4 family.</text>
</comment>
<accession>A0AAD5WP27</accession>
<evidence type="ECO:0000256" key="4">
    <source>
        <dbReference type="ARBA" id="ARBA00023136"/>
    </source>
</evidence>
<dbReference type="Pfam" id="PF20684">
    <property type="entry name" value="Fung_rhodopsin"/>
    <property type="match status" value="1"/>
</dbReference>
<feature type="transmembrane region" description="Helical" evidence="7">
    <location>
        <begin position="128"/>
        <end position="150"/>
    </location>
</feature>
<feature type="domain" description="Rhodopsin" evidence="8">
    <location>
        <begin position="27"/>
        <end position="259"/>
    </location>
</feature>
<keyword evidence="3 7" id="KW-1133">Transmembrane helix</keyword>
<evidence type="ECO:0000313" key="9">
    <source>
        <dbReference type="EMBL" id="KAJ2894440.1"/>
    </source>
</evidence>
<evidence type="ECO:0000256" key="6">
    <source>
        <dbReference type="SAM" id="MobiDB-lite"/>
    </source>
</evidence>
<dbReference type="AlphaFoldDB" id="A0AAD5WP27"/>
<dbReference type="GO" id="GO:0016020">
    <property type="term" value="C:membrane"/>
    <property type="evidence" value="ECO:0007669"/>
    <property type="project" value="UniProtKB-SubCell"/>
</dbReference>
<feature type="region of interest" description="Disordered" evidence="6">
    <location>
        <begin position="272"/>
        <end position="291"/>
    </location>
</feature>
<feature type="transmembrane region" description="Helical" evidence="7">
    <location>
        <begin position="208"/>
        <end position="230"/>
    </location>
</feature>